<proteinExistence type="predicted"/>
<accession>A0AA35PDS2</accession>
<sequence>MKVKPQGPGLGVSSAINVINAQSLGCPSVTCCFMEGTAGGAISVSQWGPLGSSSVGVIGLLQYFAGIEWGRVCVPVPPPTPDPPLAVYGRDLSSKLVCRLEQEGSGPIEGC</sequence>
<evidence type="ECO:0000313" key="2">
    <source>
        <dbReference type="Proteomes" id="UP001178461"/>
    </source>
</evidence>
<reference evidence="1" key="1">
    <citation type="submission" date="2022-12" db="EMBL/GenBank/DDBJ databases">
        <authorList>
            <person name="Alioto T."/>
            <person name="Alioto T."/>
            <person name="Gomez Garrido J."/>
        </authorList>
    </citation>
    <scope>NUCLEOTIDE SEQUENCE</scope>
</reference>
<organism evidence="1 2">
    <name type="scientific">Podarcis lilfordi</name>
    <name type="common">Lilford's wall lizard</name>
    <dbReference type="NCBI Taxonomy" id="74358"/>
    <lineage>
        <taxon>Eukaryota</taxon>
        <taxon>Metazoa</taxon>
        <taxon>Chordata</taxon>
        <taxon>Craniata</taxon>
        <taxon>Vertebrata</taxon>
        <taxon>Euteleostomi</taxon>
        <taxon>Lepidosauria</taxon>
        <taxon>Squamata</taxon>
        <taxon>Bifurcata</taxon>
        <taxon>Unidentata</taxon>
        <taxon>Episquamata</taxon>
        <taxon>Laterata</taxon>
        <taxon>Lacertibaenia</taxon>
        <taxon>Lacertidae</taxon>
        <taxon>Podarcis</taxon>
    </lineage>
</organism>
<protein>
    <submittedName>
        <fullName evidence="1">Uncharacterized protein</fullName>
    </submittedName>
</protein>
<name>A0AA35PDS2_9SAUR</name>
<dbReference type="AlphaFoldDB" id="A0AA35PDS2"/>
<keyword evidence="2" id="KW-1185">Reference proteome</keyword>
<evidence type="ECO:0000313" key="1">
    <source>
        <dbReference type="EMBL" id="CAI5781012.1"/>
    </source>
</evidence>
<dbReference type="Proteomes" id="UP001178461">
    <property type="component" value="Chromosome 8"/>
</dbReference>
<dbReference type="EMBL" id="OX395133">
    <property type="protein sequence ID" value="CAI5781012.1"/>
    <property type="molecule type" value="Genomic_DNA"/>
</dbReference>
<gene>
    <name evidence="1" type="ORF">PODLI_1B033671</name>
</gene>